<dbReference type="AlphaFoldDB" id="A0A7Y9TH89"/>
<dbReference type="PANTHER" id="PTHR36926:SF1">
    <property type="entry name" value="COLICIN V PRODUCTION PROTEIN"/>
    <property type="match status" value="1"/>
</dbReference>
<evidence type="ECO:0000256" key="1">
    <source>
        <dbReference type="ARBA" id="ARBA00004141"/>
    </source>
</evidence>
<reference evidence="6 7" key="1">
    <citation type="submission" date="2020-07" db="EMBL/GenBank/DDBJ databases">
        <title>Genomic Encyclopedia of Type Strains, Phase IV (KMG-V): Genome sequencing to study the core and pangenomes of soil and plant-associated prokaryotes.</title>
        <authorList>
            <person name="Whitman W."/>
        </authorList>
    </citation>
    <scope>NUCLEOTIDE SEQUENCE [LARGE SCALE GENOMIC DNA]</scope>
    <source>
        <strain evidence="6 7">X4EP2</strain>
    </source>
</reference>
<keyword evidence="7" id="KW-1185">Reference proteome</keyword>
<evidence type="ECO:0000256" key="2">
    <source>
        <dbReference type="ARBA" id="ARBA00022692"/>
    </source>
</evidence>
<dbReference type="RefSeq" id="WP_179491644.1">
    <property type="nucleotide sequence ID" value="NZ_JACCCW010000002.1"/>
</dbReference>
<evidence type="ECO:0000256" key="5">
    <source>
        <dbReference type="SAM" id="Phobius"/>
    </source>
</evidence>
<evidence type="ECO:0000313" key="6">
    <source>
        <dbReference type="EMBL" id="NYF80334.1"/>
    </source>
</evidence>
<evidence type="ECO:0000313" key="7">
    <source>
        <dbReference type="Proteomes" id="UP000589520"/>
    </source>
</evidence>
<evidence type="ECO:0000256" key="4">
    <source>
        <dbReference type="ARBA" id="ARBA00023136"/>
    </source>
</evidence>
<dbReference type="InterPro" id="IPR003825">
    <property type="entry name" value="Colicin-V_CvpA"/>
</dbReference>
<feature type="transmembrane region" description="Helical" evidence="5">
    <location>
        <begin position="108"/>
        <end position="129"/>
    </location>
</feature>
<dbReference type="PANTHER" id="PTHR36926">
    <property type="entry name" value="COLICIN V PRODUCTION PROTEIN"/>
    <property type="match status" value="1"/>
</dbReference>
<comment type="subcellular location">
    <subcellularLocation>
        <location evidence="1">Membrane</location>
        <topology evidence="1">Multi-pass membrane protein</topology>
    </subcellularLocation>
</comment>
<dbReference type="Pfam" id="PF02674">
    <property type="entry name" value="Colicin_V"/>
    <property type="match status" value="1"/>
</dbReference>
<sequence length="187" mass="20040">MNVTALTVFDWLLIALLVYSTVRAFMRGILLEAFSIVGLIAGILLASWNYDALAGQLVRWITPRATAQIVAFLLIAIGIMILCGLVGKLLRSGADAIGLGFIDRLLGAAFGLARGCLLAVAVMLALVAFTPQPSWVQSQIAKSQLSPYFLAGAHGVSFVVPHDLQQQISSGAMQLKHNAPDWIKQPQ</sequence>
<protein>
    <submittedName>
        <fullName evidence="6">Membrane protein required for colicin V production</fullName>
    </submittedName>
</protein>
<comment type="caution">
    <text evidence="6">The sequence shown here is derived from an EMBL/GenBank/DDBJ whole genome shotgun (WGS) entry which is preliminary data.</text>
</comment>
<feature type="transmembrane region" description="Helical" evidence="5">
    <location>
        <begin position="6"/>
        <end position="22"/>
    </location>
</feature>
<dbReference type="GO" id="GO:0009403">
    <property type="term" value="P:toxin biosynthetic process"/>
    <property type="evidence" value="ECO:0007669"/>
    <property type="project" value="InterPro"/>
</dbReference>
<keyword evidence="4 5" id="KW-0472">Membrane</keyword>
<dbReference type="GO" id="GO:0016020">
    <property type="term" value="C:membrane"/>
    <property type="evidence" value="ECO:0007669"/>
    <property type="project" value="UniProtKB-SubCell"/>
</dbReference>
<evidence type="ECO:0000256" key="3">
    <source>
        <dbReference type="ARBA" id="ARBA00022989"/>
    </source>
</evidence>
<dbReference type="EMBL" id="JACCCW010000002">
    <property type="protein sequence ID" value="NYF80334.1"/>
    <property type="molecule type" value="Genomic_DNA"/>
</dbReference>
<organism evidence="6 7">
    <name type="scientific">Granulicella arctica</name>
    <dbReference type="NCBI Taxonomy" id="940613"/>
    <lineage>
        <taxon>Bacteria</taxon>
        <taxon>Pseudomonadati</taxon>
        <taxon>Acidobacteriota</taxon>
        <taxon>Terriglobia</taxon>
        <taxon>Terriglobales</taxon>
        <taxon>Acidobacteriaceae</taxon>
        <taxon>Granulicella</taxon>
    </lineage>
</organism>
<accession>A0A7Y9TH89</accession>
<feature type="transmembrane region" description="Helical" evidence="5">
    <location>
        <begin position="68"/>
        <end position="87"/>
    </location>
</feature>
<gene>
    <name evidence="6" type="ORF">HDF17_002654</name>
</gene>
<keyword evidence="3 5" id="KW-1133">Transmembrane helix</keyword>
<dbReference type="InterPro" id="IPR052719">
    <property type="entry name" value="CvpA-like"/>
</dbReference>
<name>A0A7Y9TH89_9BACT</name>
<feature type="transmembrane region" description="Helical" evidence="5">
    <location>
        <begin position="29"/>
        <end position="48"/>
    </location>
</feature>
<proteinExistence type="predicted"/>
<dbReference type="Proteomes" id="UP000589520">
    <property type="component" value="Unassembled WGS sequence"/>
</dbReference>
<keyword evidence="2 5" id="KW-0812">Transmembrane</keyword>